<evidence type="ECO:0000313" key="1">
    <source>
        <dbReference type="EMBL" id="ABK70199.1"/>
    </source>
</evidence>
<proteinExistence type="predicted"/>
<keyword evidence="2" id="KW-1185">Reference proteome</keyword>
<gene>
    <name evidence="1" type="ordered locus">MSMEG_1083</name>
</gene>
<dbReference type="KEGG" id="msm:MSMEG_1083"/>
<evidence type="ECO:0000313" key="2">
    <source>
        <dbReference type="Proteomes" id="UP000000757"/>
    </source>
</evidence>
<dbReference type="AlphaFoldDB" id="A0QRE1"/>
<sequence length="43" mass="5216">MGPPDHWRRSSIRHHATTSDDINEFMFDVMTQRVGREYVIRRN</sequence>
<dbReference type="PATRIC" id="fig|246196.19.peg.1070"/>
<accession>A0QRE1</accession>
<protein>
    <submittedName>
        <fullName evidence="1">Uncharacterized protein</fullName>
    </submittedName>
</protein>
<dbReference type="STRING" id="246196.MSMEG_1083"/>
<reference evidence="1 2" key="1">
    <citation type="submission" date="2006-10" db="EMBL/GenBank/DDBJ databases">
        <authorList>
            <person name="Fleischmann R.D."/>
            <person name="Dodson R.J."/>
            <person name="Haft D.H."/>
            <person name="Merkel J.S."/>
            <person name="Nelson W.C."/>
            <person name="Fraser C.M."/>
        </authorList>
    </citation>
    <scope>NUCLEOTIDE SEQUENCE [LARGE SCALE GENOMIC DNA]</scope>
    <source>
        <strain evidence="2">ATCC 700084 / mc(2)155</strain>
    </source>
</reference>
<dbReference type="Proteomes" id="UP000000757">
    <property type="component" value="Chromosome"/>
</dbReference>
<name>A0QRE1_MYCS2</name>
<organism evidence="1 2">
    <name type="scientific">Mycolicibacterium smegmatis (strain ATCC 700084 / mc(2)155)</name>
    <name type="common">Mycobacterium smegmatis</name>
    <dbReference type="NCBI Taxonomy" id="246196"/>
    <lineage>
        <taxon>Bacteria</taxon>
        <taxon>Bacillati</taxon>
        <taxon>Actinomycetota</taxon>
        <taxon>Actinomycetes</taxon>
        <taxon>Mycobacteriales</taxon>
        <taxon>Mycobacteriaceae</taxon>
        <taxon>Mycolicibacterium</taxon>
    </lineage>
</organism>
<dbReference type="EMBL" id="CP000480">
    <property type="protein sequence ID" value="ABK70199.1"/>
    <property type="molecule type" value="Genomic_DNA"/>
</dbReference>